<dbReference type="PANTHER" id="PTHR10174:SF222">
    <property type="entry name" value="GH10083P-RELATED"/>
    <property type="match status" value="1"/>
</dbReference>
<keyword evidence="3" id="KW-1185">Reference proteome</keyword>
<dbReference type="Gene3D" id="3.40.525.10">
    <property type="entry name" value="CRAL-TRIO lipid binding domain"/>
    <property type="match status" value="1"/>
</dbReference>
<accession>A0ABN7P7Z3</accession>
<comment type="caution">
    <text evidence="2">The sequence shown here is derived from an EMBL/GenBank/DDBJ whole genome shotgun (WGS) entry which is preliminary data.</text>
</comment>
<organism evidence="2 3">
    <name type="scientific">Timema podura</name>
    <name type="common">Walking stick</name>
    <dbReference type="NCBI Taxonomy" id="61482"/>
    <lineage>
        <taxon>Eukaryota</taxon>
        <taxon>Metazoa</taxon>
        <taxon>Ecdysozoa</taxon>
        <taxon>Arthropoda</taxon>
        <taxon>Hexapoda</taxon>
        <taxon>Insecta</taxon>
        <taxon>Pterygota</taxon>
        <taxon>Neoptera</taxon>
        <taxon>Polyneoptera</taxon>
        <taxon>Phasmatodea</taxon>
        <taxon>Timematodea</taxon>
        <taxon>Timematoidea</taxon>
        <taxon>Timematidae</taxon>
        <taxon>Timema</taxon>
    </lineage>
</organism>
<dbReference type="SUPFAM" id="SSF52087">
    <property type="entry name" value="CRAL/TRIO domain"/>
    <property type="match status" value="1"/>
</dbReference>
<evidence type="ECO:0000313" key="3">
    <source>
        <dbReference type="Proteomes" id="UP001153148"/>
    </source>
</evidence>
<feature type="non-terminal residue" evidence="2">
    <location>
        <position position="161"/>
    </location>
</feature>
<dbReference type="Pfam" id="PF00650">
    <property type="entry name" value="CRAL_TRIO"/>
    <property type="match status" value="1"/>
</dbReference>
<gene>
    <name evidence="2" type="ORF">TPAB3V08_LOCUS8476</name>
</gene>
<sequence>MKCGRPSNNYFRNQFRVDPATSLDCTHTCDSTRCLRRIFPMPVILDDFTQVLIVLYAGTEDQHYDLNQFMKILTMVIELLMRNNPALGYHMVYDLKNYSLSLIKKLTPAYLKKLQVVAMQAYPSRVRSIHFVNAPAYVDKLVTLVKMVLVPKLSKRVRLYI</sequence>
<evidence type="ECO:0000259" key="1">
    <source>
        <dbReference type="PROSITE" id="PS50191"/>
    </source>
</evidence>
<dbReference type="EMBL" id="CAJPIN010016205">
    <property type="protein sequence ID" value="CAG2061522.1"/>
    <property type="molecule type" value="Genomic_DNA"/>
</dbReference>
<dbReference type="PROSITE" id="PS50191">
    <property type="entry name" value="CRAL_TRIO"/>
    <property type="match status" value="1"/>
</dbReference>
<evidence type="ECO:0000313" key="2">
    <source>
        <dbReference type="EMBL" id="CAG2061522.1"/>
    </source>
</evidence>
<dbReference type="PANTHER" id="PTHR10174">
    <property type="entry name" value="ALPHA-TOCOPHEROL TRANSFER PROTEIN-RELATED"/>
    <property type="match status" value="1"/>
</dbReference>
<name>A0ABN7P7Z3_TIMPD</name>
<protein>
    <recommendedName>
        <fullName evidence="1">CRAL-TRIO domain-containing protein</fullName>
    </recommendedName>
</protein>
<dbReference type="InterPro" id="IPR001251">
    <property type="entry name" value="CRAL-TRIO_dom"/>
</dbReference>
<feature type="domain" description="CRAL-TRIO" evidence="1">
    <location>
        <begin position="42"/>
        <end position="161"/>
    </location>
</feature>
<reference evidence="2" key="1">
    <citation type="submission" date="2021-03" db="EMBL/GenBank/DDBJ databases">
        <authorList>
            <person name="Tran Van P."/>
        </authorList>
    </citation>
    <scope>NUCLEOTIDE SEQUENCE</scope>
</reference>
<dbReference type="Proteomes" id="UP001153148">
    <property type="component" value="Unassembled WGS sequence"/>
</dbReference>
<proteinExistence type="predicted"/>
<dbReference type="InterPro" id="IPR036865">
    <property type="entry name" value="CRAL-TRIO_dom_sf"/>
</dbReference>
<dbReference type="CDD" id="cd00170">
    <property type="entry name" value="SEC14"/>
    <property type="match status" value="1"/>
</dbReference>